<feature type="signal peptide" evidence="2">
    <location>
        <begin position="1"/>
        <end position="24"/>
    </location>
</feature>
<dbReference type="EMBL" id="CP114413">
    <property type="protein sequence ID" value="WAZ22984.1"/>
    <property type="molecule type" value="Genomic_DNA"/>
</dbReference>
<gene>
    <name evidence="3" type="ORF">STRCI_004295</name>
</gene>
<keyword evidence="4" id="KW-1185">Reference proteome</keyword>
<dbReference type="PROSITE" id="PS51257">
    <property type="entry name" value="PROKAR_LIPOPROTEIN"/>
    <property type="match status" value="1"/>
</dbReference>
<feature type="chain" id="PRO_5045583616" description="Secreted protein" evidence="2">
    <location>
        <begin position="25"/>
        <end position="261"/>
    </location>
</feature>
<evidence type="ECO:0000313" key="4">
    <source>
        <dbReference type="Proteomes" id="UP001164439"/>
    </source>
</evidence>
<keyword evidence="2" id="KW-0732">Signal</keyword>
<sequence length="261" mass="27097">MPRPPARVLAVPVLALGVLLTATACGGAEGPDAAGPTASGSPSPARSSAAPSPASAPALTEAQAQAALITEADLGEPWSATQGAATWRDGMLKASTERADCRRLLDTLYTEEFFGPDARTRAVTGLDDDWDGAQIRYQVVAHPPKEAGRTLDWLRSLPKKCGEFTAVTATGAREYAEVTETELPEKAGDARQGLRVTLTAPTDDGDATTLTLDLAAVRVGDDAIVLTNGGLGDVPAEATWAATEIGARRLAEVRKQGRAQV</sequence>
<reference evidence="3" key="1">
    <citation type="submission" date="2022-12" db="EMBL/GenBank/DDBJ databases">
        <authorList>
            <person name="Ruckert C."/>
            <person name="Busche T."/>
            <person name="Kalinowski J."/>
            <person name="Wittmann C."/>
        </authorList>
    </citation>
    <scope>NUCLEOTIDE SEQUENCE</scope>
    <source>
        <strain evidence="3">DSM 40467</strain>
    </source>
</reference>
<protein>
    <recommendedName>
        <fullName evidence="5">Secreted protein</fullName>
    </recommendedName>
</protein>
<evidence type="ECO:0000256" key="1">
    <source>
        <dbReference type="SAM" id="MobiDB-lite"/>
    </source>
</evidence>
<dbReference type="Proteomes" id="UP001164439">
    <property type="component" value="Chromosome"/>
</dbReference>
<feature type="region of interest" description="Disordered" evidence="1">
    <location>
        <begin position="31"/>
        <end position="60"/>
    </location>
</feature>
<organism evidence="3 4">
    <name type="scientific">Streptomyces cinnabarinus</name>
    <dbReference type="NCBI Taxonomy" id="67287"/>
    <lineage>
        <taxon>Bacteria</taxon>
        <taxon>Bacillati</taxon>
        <taxon>Actinomycetota</taxon>
        <taxon>Actinomycetes</taxon>
        <taxon>Kitasatosporales</taxon>
        <taxon>Streptomycetaceae</taxon>
        <taxon>Streptomyces</taxon>
    </lineage>
</organism>
<proteinExistence type="predicted"/>
<evidence type="ECO:0000313" key="3">
    <source>
        <dbReference type="EMBL" id="WAZ22984.1"/>
    </source>
</evidence>
<evidence type="ECO:0008006" key="5">
    <source>
        <dbReference type="Google" id="ProtNLM"/>
    </source>
</evidence>
<evidence type="ECO:0000256" key="2">
    <source>
        <dbReference type="SAM" id="SignalP"/>
    </source>
</evidence>
<dbReference type="RefSeq" id="WP_269660572.1">
    <property type="nucleotide sequence ID" value="NZ_CP114413.1"/>
</dbReference>
<name>A0ABY7KJA1_9ACTN</name>
<accession>A0ABY7KJA1</accession>